<organism evidence="16 17">
    <name type="scientific">Vitis vinifera</name>
    <name type="common">Grape</name>
    <dbReference type="NCBI Taxonomy" id="29760"/>
    <lineage>
        <taxon>Eukaryota</taxon>
        <taxon>Viridiplantae</taxon>
        <taxon>Streptophyta</taxon>
        <taxon>Embryophyta</taxon>
        <taxon>Tracheophyta</taxon>
        <taxon>Spermatophyta</taxon>
        <taxon>Magnoliopsida</taxon>
        <taxon>eudicotyledons</taxon>
        <taxon>Gunneridae</taxon>
        <taxon>Pentapetalae</taxon>
        <taxon>rosids</taxon>
        <taxon>Vitales</taxon>
        <taxon>Vitaceae</taxon>
        <taxon>Viteae</taxon>
        <taxon>Vitis</taxon>
    </lineage>
</organism>
<comment type="similarity">
    <text evidence="2">Belongs to the RLP family.</text>
</comment>
<keyword evidence="9 12" id="KW-0472">Membrane</keyword>
<evidence type="ECO:0000256" key="11">
    <source>
        <dbReference type="ARBA" id="ARBA00023180"/>
    </source>
</evidence>
<dbReference type="FunFam" id="3.80.10.10:FF:000213">
    <property type="entry name" value="Tyrosine-sulfated glycopeptide receptor 1"/>
    <property type="match status" value="1"/>
</dbReference>
<dbReference type="InterPro" id="IPR013210">
    <property type="entry name" value="LRR_N_plant-typ"/>
</dbReference>
<dbReference type="Pfam" id="PF13855">
    <property type="entry name" value="LRR_8"/>
    <property type="match status" value="2"/>
</dbReference>
<protein>
    <submittedName>
        <fullName evidence="16">Receptor-like protein 12</fullName>
    </submittedName>
</protein>
<evidence type="ECO:0000256" key="9">
    <source>
        <dbReference type="ARBA" id="ARBA00023136"/>
    </source>
</evidence>
<dbReference type="InterPro" id="IPR003591">
    <property type="entry name" value="Leu-rich_rpt_typical-subtyp"/>
</dbReference>
<evidence type="ECO:0000259" key="14">
    <source>
        <dbReference type="Pfam" id="PF08263"/>
    </source>
</evidence>
<reference evidence="16 17" key="1">
    <citation type="journal article" date="2018" name="PLoS Genet.">
        <title>Population sequencing reveals clonal diversity and ancestral inbreeding in the grapevine cultivar Chardonnay.</title>
        <authorList>
            <person name="Roach M.J."/>
            <person name="Johnson D.L."/>
            <person name="Bohlmann J."/>
            <person name="van Vuuren H.J."/>
            <person name="Jones S.J."/>
            <person name="Pretorius I.S."/>
            <person name="Schmidt S.A."/>
            <person name="Borneman A.R."/>
        </authorList>
    </citation>
    <scope>NUCLEOTIDE SEQUENCE [LARGE SCALE GENOMIC DNA]</scope>
    <source>
        <strain evidence="17">cv. Chardonnay</strain>
        <tissue evidence="16">Leaf</tissue>
    </source>
</reference>
<gene>
    <name evidence="16" type="primary">RLP12_94</name>
    <name evidence="16" type="ORF">CK203_073939</name>
</gene>
<evidence type="ECO:0000256" key="10">
    <source>
        <dbReference type="ARBA" id="ARBA00023170"/>
    </source>
</evidence>
<evidence type="ECO:0000256" key="4">
    <source>
        <dbReference type="ARBA" id="ARBA00022614"/>
    </source>
</evidence>
<dbReference type="FunFam" id="3.80.10.10:FF:000383">
    <property type="entry name" value="Leucine-rich repeat receptor protein kinase EMS1"/>
    <property type="match status" value="1"/>
</dbReference>
<keyword evidence="8 12" id="KW-1133">Transmembrane helix</keyword>
<evidence type="ECO:0000256" key="2">
    <source>
        <dbReference type="ARBA" id="ARBA00009592"/>
    </source>
</evidence>
<dbReference type="Pfam" id="PF00560">
    <property type="entry name" value="LRR_1"/>
    <property type="match status" value="4"/>
</dbReference>
<keyword evidence="5 12" id="KW-0812">Transmembrane</keyword>
<feature type="transmembrane region" description="Helical" evidence="12">
    <location>
        <begin position="947"/>
        <end position="968"/>
    </location>
</feature>
<dbReference type="FunFam" id="3.80.10.10:FF:000041">
    <property type="entry name" value="LRR receptor-like serine/threonine-protein kinase ERECTA"/>
    <property type="match status" value="2"/>
</dbReference>
<comment type="caution">
    <text evidence="16">The sequence shown here is derived from an EMBL/GenBank/DDBJ whole genome shotgun (WGS) entry which is preliminary data.</text>
</comment>
<keyword evidence="3" id="KW-1003">Cell membrane</keyword>
<dbReference type="SUPFAM" id="SSF52047">
    <property type="entry name" value="RNI-like"/>
    <property type="match status" value="1"/>
</dbReference>
<evidence type="ECO:0000256" key="8">
    <source>
        <dbReference type="ARBA" id="ARBA00022989"/>
    </source>
</evidence>
<dbReference type="InterPro" id="IPR046956">
    <property type="entry name" value="RLP23-like"/>
</dbReference>
<feature type="chain" id="PRO_5019144763" evidence="13">
    <location>
        <begin position="20"/>
        <end position="987"/>
    </location>
</feature>
<comment type="subcellular location">
    <subcellularLocation>
        <location evidence="1">Cell membrane</location>
        <topology evidence="1">Single-pass type I membrane protein</topology>
    </subcellularLocation>
</comment>
<dbReference type="InterPro" id="IPR032675">
    <property type="entry name" value="LRR_dom_sf"/>
</dbReference>
<keyword evidence="6 13" id="KW-0732">Signal</keyword>
<dbReference type="AlphaFoldDB" id="A0A438DQ26"/>
<evidence type="ECO:0000256" key="12">
    <source>
        <dbReference type="SAM" id="Phobius"/>
    </source>
</evidence>
<dbReference type="EMBL" id="QGNW01001534">
    <property type="protein sequence ID" value="RVW37575.1"/>
    <property type="molecule type" value="Genomic_DNA"/>
</dbReference>
<evidence type="ECO:0000256" key="3">
    <source>
        <dbReference type="ARBA" id="ARBA00022475"/>
    </source>
</evidence>
<evidence type="ECO:0000256" key="5">
    <source>
        <dbReference type="ARBA" id="ARBA00022692"/>
    </source>
</evidence>
<proteinExistence type="inferred from homology"/>
<dbReference type="Proteomes" id="UP000288805">
    <property type="component" value="Unassembled WGS sequence"/>
</dbReference>
<evidence type="ECO:0000256" key="13">
    <source>
        <dbReference type="SAM" id="SignalP"/>
    </source>
</evidence>
<evidence type="ECO:0000256" key="1">
    <source>
        <dbReference type="ARBA" id="ARBA00004251"/>
    </source>
</evidence>
<dbReference type="InterPro" id="IPR055414">
    <property type="entry name" value="LRR_R13L4/SHOC2-like"/>
</dbReference>
<dbReference type="PANTHER" id="PTHR48061:SF12">
    <property type="entry name" value="DISEASE RESISTANCE LIKE PROTEIN"/>
    <property type="match status" value="1"/>
</dbReference>
<keyword evidence="4" id="KW-0433">Leucine-rich repeat</keyword>
<dbReference type="InterPro" id="IPR001611">
    <property type="entry name" value="Leu-rich_rpt"/>
</dbReference>
<dbReference type="Gene3D" id="3.80.10.10">
    <property type="entry name" value="Ribonuclease Inhibitor"/>
    <property type="match status" value="4"/>
</dbReference>
<dbReference type="PANTHER" id="PTHR48061">
    <property type="entry name" value="LEUCINE-RICH REPEAT RECEPTOR PROTEIN KINASE EMS1-LIKE-RELATED"/>
    <property type="match status" value="1"/>
</dbReference>
<sequence length="987" mass="110640">MGSILYLFILMRFLGLLSSFHLIVTNSSSSMQKPLCHDKESFALLQFKQSFLIDEYASEDSYAYPKVATWKSHGEGRDCCSWHGVECDRESGHVIGLHLASSCLYGSINCSSTLFSLVHLRRLDLSGNDFNYSRIPHGVGQLSRLRSLNLSNSQFSGKIPSELLALSKLVSLDLSSNPTLQLQKPDLRNLVQNLTHLKELHLSQVNISSTVPVILANLSSLRSLSLENCGLHGEFPMGIFKLPSLELLDLMSNRYLTGHLPEFHNASRLKYLDLYWTSFSGQLPASIGFLSSLKELDICSCNFSGVVPTALGNLTQLVHLDLSINSFKGQLTSSLANLIHLNFLDISRNDFSVGTLSWIVKLTKLTALDLEKTYLNGEILPSLSNLTGLTYLNLEYNQLTGRIPPCLGNLTLLKNLGLGYNNLEGPIPSSIFELMNLDTLFLRANKLSGTVELNMLVKLKNLHRLGLSHNDLSLLTNNSLNGSLPRLRLLGLASCNLSEFPHFLRNQDELKFLTLSDNKIHGQIPKWMWNMGKETLWVMDLSNNLLTRFEQAPVVLPWITLRVLELSYNQLQGSLPVPPFSISDYFVHNNRLNGKIPSLICSLHHLHILDLSNNNLSGMIPQCLRDSSDSLSVLNLRGNNFHGSIPQTFTSQCRLKMIDFSYNQLEGQIPRSLDNCKELEILNLGNNQINDTFPFWLGSLPELQLLILRHNRFHGAIESPRANFEFPTLCIIDLSYNNFAGNLPAGYFLTWVAMSRVDEEHFSYMQSMTGFVLIRTYRLYENYNYSMTMMNKGMERVYPKIPRSFKAIDLSSNKFIGEIPKSIGKLRGLHLLNISSNSLTGHIPSFLGNLAQLEALDLSQNNLSGEIPQQLKGMTFLEFFNVSHNHLMGPIPQGKQFNTFQNDSYEGNPGLCGNPLSKECGNSKSTASPPPTYKHGGDLESGRKVELMIVLMGYGSGLVVGMAIGYTLTTRKHEWFVKTFGKRQRKC</sequence>
<accession>A0A438DQ26</accession>
<feature type="domain" description="Disease resistance R13L4/SHOC-2-like LRR" evidence="15">
    <location>
        <begin position="245"/>
        <end position="370"/>
    </location>
</feature>
<evidence type="ECO:0000256" key="7">
    <source>
        <dbReference type="ARBA" id="ARBA00022737"/>
    </source>
</evidence>
<evidence type="ECO:0000313" key="17">
    <source>
        <dbReference type="Proteomes" id="UP000288805"/>
    </source>
</evidence>
<dbReference type="Pfam" id="PF23598">
    <property type="entry name" value="LRR_14"/>
    <property type="match status" value="2"/>
</dbReference>
<name>A0A438DQ26_VITVI</name>
<dbReference type="SMART" id="SM00369">
    <property type="entry name" value="LRR_TYP"/>
    <property type="match status" value="11"/>
</dbReference>
<feature type="domain" description="Leucine-rich repeat-containing N-terminal plant-type" evidence="14">
    <location>
        <begin position="38"/>
        <end position="88"/>
    </location>
</feature>
<evidence type="ECO:0000313" key="16">
    <source>
        <dbReference type="EMBL" id="RVW37575.1"/>
    </source>
</evidence>
<feature type="signal peptide" evidence="13">
    <location>
        <begin position="1"/>
        <end position="19"/>
    </location>
</feature>
<evidence type="ECO:0000256" key="6">
    <source>
        <dbReference type="ARBA" id="ARBA00022729"/>
    </source>
</evidence>
<feature type="domain" description="Disease resistance R13L4/SHOC-2-like LRR" evidence="15">
    <location>
        <begin position="111"/>
        <end position="227"/>
    </location>
</feature>
<keyword evidence="10 16" id="KW-0675">Receptor</keyword>
<keyword evidence="11" id="KW-0325">Glycoprotein</keyword>
<dbReference type="GO" id="GO:0005886">
    <property type="term" value="C:plasma membrane"/>
    <property type="evidence" value="ECO:0007669"/>
    <property type="project" value="UniProtKB-SubCell"/>
</dbReference>
<dbReference type="SUPFAM" id="SSF52058">
    <property type="entry name" value="L domain-like"/>
    <property type="match status" value="2"/>
</dbReference>
<dbReference type="PRINTS" id="PR00019">
    <property type="entry name" value="LEURICHRPT"/>
</dbReference>
<dbReference type="Pfam" id="PF08263">
    <property type="entry name" value="LRRNT_2"/>
    <property type="match status" value="1"/>
</dbReference>
<keyword evidence="7" id="KW-0677">Repeat</keyword>
<evidence type="ECO:0000259" key="15">
    <source>
        <dbReference type="Pfam" id="PF23598"/>
    </source>
</evidence>